<dbReference type="Proteomes" id="UP000375525">
    <property type="component" value="Unassembled WGS sequence"/>
</dbReference>
<organism evidence="1 2">
    <name type="scientific">Pseudomonas fluorescens</name>
    <dbReference type="NCBI Taxonomy" id="294"/>
    <lineage>
        <taxon>Bacteria</taxon>
        <taxon>Pseudomonadati</taxon>
        <taxon>Pseudomonadota</taxon>
        <taxon>Gammaproteobacteria</taxon>
        <taxon>Pseudomonadales</taxon>
        <taxon>Pseudomonadaceae</taxon>
        <taxon>Pseudomonas</taxon>
    </lineage>
</organism>
<dbReference type="EMBL" id="CABVIH010000018">
    <property type="protein sequence ID" value="VVP16983.1"/>
    <property type="molecule type" value="Genomic_DNA"/>
</dbReference>
<reference evidence="1 2" key="1">
    <citation type="submission" date="2019-09" db="EMBL/GenBank/DDBJ databases">
        <authorList>
            <person name="Chandra G."/>
            <person name="Truman W A."/>
        </authorList>
    </citation>
    <scope>NUCLEOTIDE SEQUENCE [LARGE SCALE GENOMIC DNA]</scope>
    <source>
        <strain evidence="1">PS880</strain>
    </source>
</reference>
<name>A0A5E7LY19_PSEFL</name>
<sequence>MANLGVVSEAFAQGRSWLTALCELAVNICSQGELKLCFAA</sequence>
<evidence type="ECO:0000313" key="2">
    <source>
        <dbReference type="Proteomes" id="UP000375525"/>
    </source>
</evidence>
<dbReference type="RefSeq" id="WP_007945739.1">
    <property type="nucleotide sequence ID" value="NZ_CABVIH010000018.1"/>
</dbReference>
<proteinExistence type="predicted"/>
<protein>
    <submittedName>
        <fullName evidence="1">Uncharacterized protein</fullName>
    </submittedName>
</protein>
<gene>
    <name evidence="1" type="ORF">PS880_03615</name>
</gene>
<evidence type="ECO:0000313" key="1">
    <source>
        <dbReference type="EMBL" id="VVP16983.1"/>
    </source>
</evidence>
<accession>A0A5E7LY19</accession>
<dbReference type="AlphaFoldDB" id="A0A5E7LY19"/>